<comment type="caution">
    <text evidence="1">The sequence shown here is derived from an EMBL/GenBank/DDBJ whole genome shotgun (WGS) entry which is preliminary data.</text>
</comment>
<dbReference type="Proteomes" id="UP000036356">
    <property type="component" value="Unassembled WGS sequence"/>
</dbReference>
<accession>A0A0J1FQ07</accession>
<organism evidence="1 2">
    <name type="scientific">Desulfosporosinus acididurans</name>
    <dbReference type="NCBI Taxonomy" id="476652"/>
    <lineage>
        <taxon>Bacteria</taxon>
        <taxon>Bacillati</taxon>
        <taxon>Bacillota</taxon>
        <taxon>Clostridia</taxon>
        <taxon>Eubacteriales</taxon>
        <taxon>Desulfitobacteriaceae</taxon>
        <taxon>Desulfosporosinus</taxon>
    </lineage>
</organism>
<gene>
    <name evidence="1" type="ORF">DEAC_c22000</name>
</gene>
<keyword evidence="2" id="KW-1185">Reference proteome</keyword>
<sequence>MENINGQLMSKEAFLQNSLYAKEPFEGILVSTDAENHQYRIGIQLNEKEVLLVDQVSDRDVKEKLLSWIPHVNEIQKQHGVKNDLQNYARQ</sequence>
<evidence type="ECO:0000313" key="1">
    <source>
        <dbReference type="EMBL" id="KLU65570.1"/>
    </source>
</evidence>
<evidence type="ECO:0000313" key="2">
    <source>
        <dbReference type="Proteomes" id="UP000036356"/>
    </source>
</evidence>
<dbReference type="AlphaFoldDB" id="A0A0J1FQ07"/>
<dbReference type="EMBL" id="LDZY01000007">
    <property type="protein sequence ID" value="KLU65570.1"/>
    <property type="molecule type" value="Genomic_DNA"/>
</dbReference>
<name>A0A0J1FQ07_9FIRM</name>
<dbReference type="PATRIC" id="fig|476652.3.peg.2279"/>
<dbReference type="RefSeq" id="WP_047810076.1">
    <property type="nucleotide sequence ID" value="NZ_LDZY01000007.1"/>
</dbReference>
<proteinExistence type="predicted"/>
<reference evidence="1 2" key="1">
    <citation type="submission" date="2015-06" db="EMBL/GenBank/DDBJ databases">
        <title>Draft genome of the moderately acidophilic sulfate reducer Candidatus Desulfosporosinus acididurans strain M1.</title>
        <authorList>
            <person name="Poehlein A."/>
            <person name="Petzsch P."/>
            <person name="Johnson B.D."/>
            <person name="Schloemann M."/>
            <person name="Daniel R."/>
            <person name="Muehling M."/>
        </authorList>
    </citation>
    <scope>NUCLEOTIDE SEQUENCE [LARGE SCALE GENOMIC DNA]</scope>
    <source>
        <strain evidence="1 2">M1</strain>
    </source>
</reference>
<protein>
    <submittedName>
        <fullName evidence="1">Uncharacterized protein</fullName>
    </submittedName>
</protein>